<gene>
    <name evidence="4" type="ORF">SACU0126_LOCUS36491</name>
</gene>
<name>A0A7S3U6M6_9SPIT</name>
<dbReference type="GO" id="GO:0005634">
    <property type="term" value="C:nucleus"/>
    <property type="evidence" value="ECO:0007669"/>
    <property type="project" value="TreeGrafter"/>
</dbReference>
<dbReference type="GO" id="GO:0000981">
    <property type="term" value="F:DNA-binding transcription factor activity, RNA polymerase II-specific"/>
    <property type="evidence" value="ECO:0007669"/>
    <property type="project" value="TreeGrafter"/>
</dbReference>
<feature type="domain" description="Myb-like" evidence="2">
    <location>
        <begin position="258"/>
        <end position="308"/>
    </location>
</feature>
<dbReference type="CDD" id="cd00167">
    <property type="entry name" value="SANT"/>
    <property type="match status" value="2"/>
</dbReference>
<protein>
    <submittedName>
        <fullName evidence="4">Uncharacterized protein</fullName>
    </submittedName>
</protein>
<dbReference type="Gene3D" id="1.10.10.60">
    <property type="entry name" value="Homeodomain-like"/>
    <property type="match status" value="2"/>
</dbReference>
<feature type="region of interest" description="Disordered" evidence="1">
    <location>
        <begin position="313"/>
        <end position="342"/>
    </location>
</feature>
<feature type="compositionally biased region" description="Basic and acidic residues" evidence="1">
    <location>
        <begin position="323"/>
        <end position="332"/>
    </location>
</feature>
<feature type="domain" description="HTH myb-type" evidence="3">
    <location>
        <begin position="258"/>
        <end position="312"/>
    </location>
</feature>
<evidence type="ECO:0000256" key="1">
    <source>
        <dbReference type="SAM" id="MobiDB-lite"/>
    </source>
</evidence>
<dbReference type="InterPro" id="IPR001005">
    <property type="entry name" value="SANT/Myb"/>
</dbReference>
<evidence type="ECO:0000259" key="3">
    <source>
        <dbReference type="PROSITE" id="PS51294"/>
    </source>
</evidence>
<proteinExistence type="predicted"/>
<accession>A0A7S3U6M6</accession>
<dbReference type="EMBL" id="HBIQ01115135">
    <property type="protein sequence ID" value="CAE0604724.1"/>
    <property type="molecule type" value="Transcribed_RNA"/>
</dbReference>
<feature type="domain" description="Myb-like" evidence="2">
    <location>
        <begin position="177"/>
        <end position="227"/>
    </location>
</feature>
<dbReference type="GO" id="GO:0000978">
    <property type="term" value="F:RNA polymerase II cis-regulatory region sequence-specific DNA binding"/>
    <property type="evidence" value="ECO:0007669"/>
    <property type="project" value="TreeGrafter"/>
</dbReference>
<reference evidence="4" key="1">
    <citation type="submission" date="2021-01" db="EMBL/GenBank/DDBJ databases">
        <authorList>
            <person name="Corre E."/>
            <person name="Pelletier E."/>
            <person name="Niang G."/>
            <person name="Scheremetjew M."/>
            <person name="Finn R."/>
            <person name="Kale V."/>
            <person name="Holt S."/>
            <person name="Cochrane G."/>
            <person name="Meng A."/>
            <person name="Brown T."/>
            <person name="Cohen L."/>
        </authorList>
    </citation>
    <scope>NUCLEOTIDE SEQUENCE</scope>
    <source>
        <strain evidence="4">SPMC142</strain>
    </source>
</reference>
<dbReference type="InterPro" id="IPR009057">
    <property type="entry name" value="Homeodomain-like_sf"/>
</dbReference>
<dbReference type="SUPFAM" id="SSF46689">
    <property type="entry name" value="Homeodomain-like"/>
    <property type="match status" value="2"/>
</dbReference>
<feature type="domain" description="HTH myb-type" evidence="3">
    <location>
        <begin position="177"/>
        <end position="231"/>
    </location>
</feature>
<dbReference type="InterPro" id="IPR050560">
    <property type="entry name" value="MYB_TF"/>
</dbReference>
<evidence type="ECO:0000313" key="4">
    <source>
        <dbReference type="EMBL" id="CAE0604724.1"/>
    </source>
</evidence>
<dbReference type="PANTHER" id="PTHR45614">
    <property type="entry name" value="MYB PROTEIN-RELATED"/>
    <property type="match status" value="1"/>
</dbReference>
<dbReference type="PROSITE" id="PS51294">
    <property type="entry name" value="HTH_MYB"/>
    <property type="match status" value="2"/>
</dbReference>
<organism evidence="4">
    <name type="scientific">Strombidinopsis acuminata</name>
    <dbReference type="NCBI Taxonomy" id="141414"/>
    <lineage>
        <taxon>Eukaryota</taxon>
        <taxon>Sar</taxon>
        <taxon>Alveolata</taxon>
        <taxon>Ciliophora</taxon>
        <taxon>Intramacronucleata</taxon>
        <taxon>Spirotrichea</taxon>
        <taxon>Choreotrichia</taxon>
        <taxon>Choreotrichida</taxon>
        <taxon>Strombidinopsidae</taxon>
        <taxon>Strombidinopsis</taxon>
    </lineage>
</organism>
<evidence type="ECO:0000259" key="2">
    <source>
        <dbReference type="PROSITE" id="PS50090"/>
    </source>
</evidence>
<sequence length="342" mass="38012">MVHAKRSMHADAVYGTIDMTLSPDDLTDATATKRMKHVDDCPYPHQGQAASTLLVSSPAAFDVGEEEFWSDLRMMDSTTHEDRVDDLLWQLVAHPVPPEIGLDLSISDGSISEPYSSSESDSDIDQLSINLEDIADASSPIDEVDAGSSGSPTLTPMEFPGVHVKDMKMLTRVPSVGSTHSRKEWLPWEDAEIRRGVEELGTKWRAISSRLPGRSDDAVRNRWARLQSTDTLRCCVSNGDCLLQAASKVVSTPRQKKNSAEPRHSWTAGEDMEIIRSVAANGRRWNRIAEKLPRRTEHAIRNRWHRLRMAALDEESSVGGKTSRAESKEKTWRQVGSTVTLA</sequence>
<dbReference type="PROSITE" id="PS50090">
    <property type="entry name" value="MYB_LIKE"/>
    <property type="match status" value="2"/>
</dbReference>
<dbReference type="Pfam" id="PF00249">
    <property type="entry name" value="Myb_DNA-binding"/>
    <property type="match status" value="2"/>
</dbReference>
<dbReference type="InterPro" id="IPR017930">
    <property type="entry name" value="Myb_dom"/>
</dbReference>
<dbReference type="SMART" id="SM00717">
    <property type="entry name" value="SANT"/>
    <property type="match status" value="2"/>
</dbReference>
<dbReference type="AlphaFoldDB" id="A0A7S3U6M6"/>